<accession>A0A2P5EAP6</accession>
<keyword evidence="2" id="KW-1185">Reference proteome</keyword>
<comment type="caution">
    <text evidence="1">The sequence shown here is derived from an EMBL/GenBank/DDBJ whole genome shotgun (WGS) entry which is preliminary data.</text>
</comment>
<reference evidence="2" key="1">
    <citation type="submission" date="2016-06" db="EMBL/GenBank/DDBJ databases">
        <title>Parallel loss of symbiosis genes in relatives of nitrogen-fixing non-legume Parasponia.</title>
        <authorList>
            <person name="Van Velzen R."/>
            <person name="Holmer R."/>
            <person name="Bu F."/>
            <person name="Rutten L."/>
            <person name="Van Zeijl A."/>
            <person name="Liu W."/>
            <person name="Santuari L."/>
            <person name="Cao Q."/>
            <person name="Sharma T."/>
            <person name="Shen D."/>
            <person name="Roswanjaya Y."/>
            <person name="Wardhani T."/>
            <person name="Kalhor M.S."/>
            <person name="Jansen J."/>
            <person name="Van den Hoogen J."/>
            <person name="Gungor B."/>
            <person name="Hartog M."/>
            <person name="Hontelez J."/>
            <person name="Verver J."/>
            <person name="Yang W.-C."/>
            <person name="Schijlen E."/>
            <person name="Repin R."/>
            <person name="Schilthuizen M."/>
            <person name="Schranz E."/>
            <person name="Heidstra R."/>
            <person name="Miyata K."/>
            <person name="Fedorova E."/>
            <person name="Kohlen W."/>
            <person name="Bisseling T."/>
            <person name="Smit S."/>
            <person name="Geurts R."/>
        </authorList>
    </citation>
    <scope>NUCLEOTIDE SEQUENCE [LARGE SCALE GENOMIC DNA]</scope>
    <source>
        <strain evidence="2">cv. RG33-2</strain>
    </source>
</reference>
<gene>
    <name evidence="1" type="ORF">TorRG33x02_215480</name>
</gene>
<evidence type="ECO:0000313" key="2">
    <source>
        <dbReference type="Proteomes" id="UP000237000"/>
    </source>
</evidence>
<dbReference type="EMBL" id="JXTC01000190">
    <property type="protein sequence ID" value="PON82619.1"/>
    <property type="molecule type" value="Genomic_DNA"/>
</dbReference>
<organism evidence="1 2">
    <name type="scientific">Trema orientale</name>
    <name type="common">Charcoal tree</name>
    <name type="synonym">Celtis orientalis</name>
    <dbReference type="NCBI Taxonomy" id="63057"/>
    <lineage>
        <taxon>Eukaryota</taxon>
        <taxon>Viridiplantae</taxon>
        <taxon>Streptophyta</taxon>
        <taxon>Embryophyta</taxon>
        <taxon>Tracheophyta</taxon>
        <taxon>Spermatophyta</taxon>
        <taxon>Magnoliopsida</taxon>
        <taxon>eudicotyledons</taxon>
        <taxon>Gunneridae</taxon>
        <taxon>Pentapetalae</taxon>
        <taxon>rosids</taxon>
        <taxon>fabids</taxon>
        <taxon>Rosales</taxon>
        <taxon>Cannabaceae</taxon>
        <taxon>Trema</taxon>
    </lineage>
</organism>
<evidence type="ECO:0000313" key="1">
    <source>
        <dbReference type="EMBL" id="PON82619.1"/>
    </source>
</evidence>
<dbReference type="InParanoid" id="A0A2P5EAP6"/>
<sequence length="92" mass="10312">MTSVTNSIRANAVAVHGAYYLFRGNQISTEARNKVNVVQSLFMQSAITDLSRHCSTFQHGIVSTSSAHICDSTCMLYRPNKKSRQSRAFQQR</sequence>
<protein>
    <submittedName>
        <fullName evidence="1">Uncharacterized protein</fullName>
    </submittedName>
</protein>
<dbReference type="Proteomes" id="UP000237000">
    <property type="component" value="Unassembled WGS sequence"/>
</dbReference>
<name>A0A2P5EAP6_TREOI</name>
<dbReference type="AlphaFoldDB" id="A0A2P5EAP6"/>
<dbReference type="OrthoDB" id="10374082at2759"/>
<proteinExistence type="predicted"/>